<dbReference type="PANTHER" id="PTHR13271">
    <property type="entry name" value="UNCHARACTERIZED PUTATIVE METHYLTRANSFERASE"/>
    <property type="match status" value="1"/>
</dbReference>
<evidence type="ECO:0000259" key="4">
    <source>
        <dbReference type="PROSITE" id="PS50280"/>
    </source>
</evidence>
<keyword evidence="1" id="KW-0489">Methyltransferase</keyword>
<organism evidence="5 6">
    <name type="scientific">Punica granatum</name>
    <name type="common">Pomegranate</name>
    <dbReference type="NCBI Taxonomy" id="22663"/>
    <lineage>
        <taxon>Eukaryota</taxon>
        <taxon>Viridiplantae</taxon>
        <taxon>Streptophyta</taxon>
        <taxon>Embryophyta</taxon>
        <taxon>Tracheophyta</taxon>
        <taxon>Spermatophyta</taxon>
        <taxon>Magnoliopsida</taxon>
        <taxon>eudicotyledons</taxon>
        <taxon>Gunneridae</taxon>
        <taxon>Pentapetalae</taxon>
        <taxon>rosids</taxon>
        <taxon>malvids</taxon>
        <taxon>Myrtales</taxon>
        <taxon>Lythraceae</taxon>
        <taxon>Punica</taxon>
    </lineage>
</organism>
<dbReference type="PANTHER" id="PTHR13271:SF134">
    <property type="entry name" value="OS01G0976450 PROTEIN"/>
    <property type="match status" value="1"/>
</dbReference>
<dbReference type="Proteomes" id="UP000515151">
    <property type="component" value="Chromosome 8"/>
</dbReference>
<keyword evidence="5" id="KW-1185">Reference proteome</keyword>
<dbReference type="SUPFAM" id="SSF81822">
    <property type="entry name" value="RuBisCo LSMT C-terminal, substrate-binding domain"/>
    <property type="match status" value="1"/>
</dbReference>
<dbReference type="InterPro" id="IPR036464">
    <property type="entry name" value="Rubisco_LSMT_subst-bd_sf"/>
</dbReference>
<reference evidence="5" key="1">
    <citation type="journal article" date="2020" name="Plant Biotechnol. J.">
        <title>The pomegranate (Punica granatum L.) draft genome dissects genetic divergence between soft- and hard-seeded cultivars.</title>
        <authorList>
            <person name="Luo X."/>
            <person name="Li H."/>
            <person name="Wu Z."/>
            <person name="Yao W."/>
            <person name="Zhao P."/>
            <person name="Cao D."/>
            <person name="Yu H."/>
            <person name="Li K."/>
            <person name="Poudel K."/>
            <person name="Zhao D."/>
            <person name="Zhang F."/>
            <person name="Xia X."/>
            <person name="Chen L."/>
            <person name="Wang Q."/>
            <person name="Jing D."/>
            <person name="Cao S."/>
        </authorList>
    </citation>
    <scope>NUCLEOTIDE SEQUENCE [LARGE SCALE GENOMIC DNA]</scope>
    <source>
        <strain evidence="5">cv. Tunisia</strain>
    </source>
</reference>
<dbReference type="RefSeq" id="XP_031375295.1">
    <property type="nucleotide sequence ID" value="XM_031519435.1"/>
</dbReference>
<name>A0A6P8BY32_PUNGR</name>
<sequence>MLLCIRITKLMVSPRRFFTAPRCLCSKLHSSSLSQSVASSYLHEECDDFLPWLEQKAGVAISSAVSIGRSTYGRSLFATKIIETGSSILKVPFHAQISPDNLYPEIKILLGDEVGNVARLATVILVEKKKGPESGWAPYISRLPLLGETQTTVLDQFPQIFDGIKFEDFLHAYTLVESRAWESSKGFSMIPLADFLNHDGLAKAIVLSDEEEQISEVLADRDYAPGEQIWITYGKFSNATLLLEFGFTLPHNIHDEVHLHFKIPSHDPLYKMKSELLERLRFPTLKDLRGFKHHADSFTIKEVRSATGKGYGIPQSLRAAARVLCCTSAEELCYVVEEAMENDGRLGRRPFKNIEREIQAHEILLSQITTLIGEYTESIKLLVSTSPAGNRHDSRERMAHDLLAGELRVLKAASLWLQNYILTLHHSA</sequence>
<dbReference type="Pfam" id="PF00856">
    <property type="entry name" value="SET"/>
    <property type="match status" value="1"/>
</dbReference>
<dbReference type="SUPFAM" id="SSF82199">
    <property type="entry name" value="SET domain"/>
    <property type="match status" value="1"/>
</dbReference>
<dbReference type="InterPro" id="IPR015353">
    <property type="entry name" value="Rubisco_LSMT_subst-bd"/>
</dbReference>
<dbReference type="InterPro" id="IPR050600">
    <property type="entry name" value="SETD3_SETD6_MTase"/>
</dbReference>
<evidence type="ECO:0000313" key="5">
    <source>
        <dbReference type="Proteomes" id="UP000515151"/>
    </source>
</evidence>
<accession>A0A6P8BY32</accession>
<dbReference type="AlphaFoldDB" id="A0A6P8BY32"/>
<gene>
    <name evidence="6" type="primary">LOC116189668</name>
</gene>
<dbReference type="InterPro" id="IPR046341">
    <property type="entry name" value="SET_dom_sf"/>
</dbReference>
<keyword evidence="2" id="KW-0808">Transferase</keyword>
<reference evidence="6" key="2">
    <citation type="submission" date="2025-08" db="UniProtKB">
        <authorList>
            <consortium name="RefSeq"/>
        </authorList>
    </citation>
    <scope>IDENTIFICATION</scope>
    <source>
        <tissue evidence="6">Leaf</tissue>
    </source>
</reference>
<dbReference type="PROSITE" id="PS50280">
    <property type="entry name" value="SET"/>
    <property type="match status" value="1"/>
</dbReference>
<dbReference type="Gene3D" id="3.90.1410.10">
    <property type="entry name" value="set domain protein methyltransferase, domain 1"/>
    <property type="match status" value="2"/>
</dbReference>
<dbReference type="GeneID" id="116189668"/>
<evidence type="ECO:0000256" key="1">
    <source>
        <dbReference type="ARBA" id="ARBA00022603"/>
    </source>
</evidence>
<dbReference type="Gene3D" id="3.90.1420.10">
    <property type="entry name" value="Rubisco LSMT, substrate-binding domain"/>
    <property type="match status" value="1"/>
</dbReference>
<dbReference type="GO" id="GO:0032259">
    <property type="term" value="P:methylation"/>
    <property type="evidence" value="ECO:0007669"/>
    <property type="project" value="UniProtKB-KW"/>
</dbReference>
<evidence type="ECO:0000313" key="6">
    <source>
        <dbReference type="RefSeq" id="XP_031375295.1"/>
    </source>
</evidence>
<keyword evidence="3" id="KW-0949">S-adenosyl-L-methionine</keyword>
<proteinExistence type="predicted"/>
<feature type="domain" description="SET" evidence="4">
    <location>
        <begin position="57"/>
        <end position="234"/>
    </location>
</feature>
<evidence type="ECO:0000256" key="3">
    <source>
        <dbReference type="ARBA" id="ARBA00022691"/>
    </source>
</evidence>
<dbReference type="GO" id="GO:0016279">
    <property type="term" value="F:protein-lysine N-methyltransferase activity"/>
    <property type="evidence" value="ECO:0007669"/>
    <property type="project" value="TreeGrafter"/>
</dbReference>
<dbReference type="Pfam" id="PF09273">
    <property type="entry name" value="Rubis-subs-bind"/>
    <property type="match status" value="1"/>
</dbReference>
<dbReference type="InterPro" id="IPR001214">
    <property type="entry name" value="SET_dom"/>
</dbReference>
<evidence type="ECO:0000256" key="2">
    <source>
        <dbReference type="ARBA" id="ARBA00022679"/>
    </source>
</evidence>
<protein>
    <submittedName>
        <fullName evidence="6">Actin-histidine N-methyltransferase isoform X4</fullName>
    </submittedName>
</protein>